<evidence type="ECO:0000259" key="8">
    <source>
        <dbReference type="PROSITE" id="PS51914"/>
    </source>
</evidence>
<keyword evidence="3" id="KW-1003">Cell membrane</keyword>
<feature type="transmembrane region" description="Helical" evidence="7">
    <location>
        <begin position="853"/>
        <end position="877"/>
    </location>
</feature>
<evidence type="ECO:0000256" key="4">
    <source>
        <dbReference type="ARBA" id="ARBA00022729"/>
    </source>
</evidence>
<dbReference type="GO" id="GO:0005886">
    <property type="term" value="C:plasma membrane"/>
    <property type="evidence" value="ECO:0007669"/>
    <property type="project" value="UniProtKB-SubCell"/>
</dbReference>
<dbReference type="InterPro" id="IPR039181">
    <property type="entry name" value="Elapor1/2"/>
</dbReference>
<dbReference type="Gene3D" id="2.10.50.10">
    <property type="entry name" value="Tumor Necrosis Factor Receptor, subunit A, domain 2"/>
    <property type="match status" value="1"/>
</dbReference>
<gene>
    <name evidence="9" type="ORF">BSTOLATCC_MIC62464</name>
</gene>
<dbReference type="InterPro" id="IPR056609">
    <property type="entry name" value="Elapor1-like_3rd"/>
</dbReference>
<dbReference type="AlphaFoldDB" id="A0AAU9KGN4"/>
<dbReference type="PROSITE" id="PS51914">
    <property type="entry name" value="MRH"/>
    <property type="match status" value="1"/>
</dbReference>
<dbReference type="InterPro" id="IPR009030">
    <property type="entry name" value="Growth_fac_rcpt_cys_sf"/>
</dbReference>
<proteinExistence type="inferred from homology"/>
<dbReference type="Pfam" id="PF07699">
    <property type="entry name" value="Ephrin_rec_like"/>
    <property type="match status" value="1"/>
</dbReference>
<comment type="subcellular location">
    <subcellularLocation>
        <location evidence="1">Cell membrane</location>
        <topology evidence="1">Single-pass type I membrane protein</topology>
    </subcellularLocation>
</comment>
<keyword evidence="7" id="KW-0812">Transmembrane</keyword>
<keyword evidence="6" id="KW-0325">Glycoprotein</keyword>
<evidence type="ECO:0000313" key="9">
    <source>
        <dbReference type="EMBL" id="CAG9334879.1"/>
    </source>
</evidence>
<dbReference type="SUPFAM" id="SSF57184">
    <property type="entry name" value="Growth factor receptor domain"/>
    <property type="match status" value="1"/>
</dbReference>
<protein>
    <recommendedName>
        <fullName evidence="8">MRH domain-containing protein</fullName>
    </recommendedName>
</protein>
<dbReference type="Proteomes" id="UP001162131">
    <property type="component" value="Unassembled WGS sequence"/>
</dbReference>
<keyword evidence="5" id="KW-1015">Disulfide bond</keyword>
<evidence type="ECO:0000256" key="3">
    <source>
        <dbReference type="ARBA" id="ARBA00022475"/>
    </source>
</evidence>
<evidence type="ECO:0000256" key="7">
    <source>
        <dbReference type="SAM" id="Phobius"/>
    </source>
</evidence>
<evidence type="ECO:0000313" key="10">
    <source>
        <dbReference type="Proteomes" id="UP001162131"/>
    </source>
</evidence>
<organism evidence="9 10">
    <name type="scientific">Blepharisma stoltei</name>
    <dbReference type="NCBI Taxonomy" id="1481888"/>
    <lineage>
        <taxon>Eukaryota</taxon>
        <taxon>Sar</taxon>
        <taxon>Alveolata</taxon>
        <taxon>Ciliophora</taxon>
        <taxon>Postciliodesmatophora</taxon>
        <taxon>Heterotrichea</taxon>
        <taxon>Heterotrichida</taxon>
        <taxon>Blepharismidae</taxon>
        <taxon>Blepharisma</taxon>
    </lineage>
</organism>
<feature type="domain" description="MRH" evidence="8">
    <location>
        <begin position="652"/>
        <end position="800"/>
    </location>
</feature>
<keyword evidence="4" id="KW-0732">Signal</keyword>
<comment type="similarity">
    <text evidence="2">Belongs to the ELAPOR family.</text>
</comment>
<dbReference type="SUPFAM" id="SSF50911">
    <property type="entry name" value="Mannose 6-phosphate receptor domain"/>
    <property type="match status" value="1"/>
</dbReference>
<accession>A0AAU9KGN4</accession>
<dbReference type="InterPro" id="IPR044865">
    <property type="entry name" value="MRH_dom"/>
</dbReference>
<dbReference type="PANTHER" id="PTHR22727">
    <property type="entry name" value="PROTEIN CBG13728"/>
    <property type="match status" value="1"/>
</dbReference>
<evidence type="ECO:0000256" key="5">
    <source>
        <dbReference type="ARBA" id="ARBA00023157"/>
    </source>
</evidence>
<dbReference type="EMBL" id="CAJZBQ010000060">
    <property type="protein sequence ID" value="CAG9334879.1"/>
    <property type="molecule type" value="Genomic_DNA"/>
</dbReference>
<dbReference type="InterPro" id="IPR011641">
    <property type="entry name" value="Tyr-kin_ephrin_A/B_rcpt-like"/>
</dbReference>
<comment type="caution">
    <text evidence="9">The sequence shown here is derived from an EMBL/GenBank/DDBJ whole genome shotgun (WGS) entry which is preliminary data.</text>
</comment>
<dbReference type="Pfam" id="PF23032">
    <property type="entry name" value="GBD_ELAPOR1-like_3rd"/>
    <property type="match status" value="1"/>
</dbReference>
<dbReference type="Gene3D" id="2.70.130.10">
    <property type="entry name" value="Mannose-6-phosphate receptor binding domain"/>
    <property type="match status" value="1"/>
</dbReference>
<keyword evidence="10" id="KW-1185">Reference proteome</keyword>
<dbReference type="SMART" id="SM01411">
    <property type="entry name" value="Ephrin_rec_like"/>
    <property type="match status" value="5"/>
</dbReference>
<evidence type="ECO:0000256" key="2">
    <source>
        <dbReference type="ARBA" id="ARBA00007627"/>
    </source>
</evidence>
<keyword evidence="7" id="KW-0472">Membrane</keyword>
<evidence type="ECO:0000256" key="1">
    <source>
        <dbReference type="ARBA" id="ARBA00004251"/>
    </source>
</evidence>
<dbReference type="PANTHER" id="PTHR22727:SF15">
    <property type="entry name" value="MRH DOMAIN-CONTAINING PROTEIN"/>
    <property type="match status" value="1"/>
</dbReference>
<evidence type="ECO:0000256" key="6">
    <source>
        <dbReference type="ARBA" id="ARBA00023180"/>
    </source>
</evidence>
<dbReference type="InterPro" id="IPR009011">
    <property type="entry name" value="Man6P_isomerase_rcpt-bd_dom_sf"/>
</dbReference>
<name>A0AAU9KGN4_9CILI</name>
<reference evidence="9" key="1">
    <citation type="submission" date="2021-09" db="EMBL/GenBank/DDBJ databases">
        <authorList>
            <consortium name="AG Swart"/>
            <person name="Singh M."/>
            <person name="Singh A."/>
            <person name="Seah K."/>
            <person name="Emmerich C."/>
        </authorList>
    </citation>
    <scope>NUCLEOTIDE SEQUENCE</scope>
    <source>
        <strain evidence="9">ATCC30299</strain>
    </source>
</reference>
<sequence length="906" mass="101576">MLWLFLSVAYGLDCFDHAFTDCEEDNTRTAIFYPNGKCNSTEEIPKPITNISCAVNCPAGTFLDVNLTSYAPICATCPANTYSIGGGERFSGDEKDWIDYYLSFSTYCWTMGYYNWELNSNCSPWSSLDGNKISSGSANEDTWFESSLVYHAFLVKNGTVKFTYRKDISMHNNSTNGQFHVYIDDNQAYRDNDISQIGWKTVTLDLTPGLHNIAFTYDKYSTNEENQAEIKYFEIRGIQNASHFCSPCPSGFSNPGSDECDVCGMNTYYSTNASEKCSPCPDGFYSLPGSTSWSDCRQRKECTANDYSWKFSSCINGSRSKVYSWNCPMICNNNTLVLPDDENGIPCETCNAGYYHKIMNQDTLETECEPCPTGTSMTETQAENQCVDCQAGFYAPKVLNFTHWSTIPAEFENHCIPSNSNKCSLSSGWEARGTHISSGDSADFNSNIVLVRRVTITENDAYVSFNFSMKNVISYETRLLFFIDGILKGSYHQNSEGFYNYSFPLTKGIKSLKWDYRHYSVGISDPKDECKIYSIEITGSKEGGAPTCVQCPAGHISVANSDECTPCPAGTTSDDSHISCVECPKGTFSDLPGQSCTACPEYSIVNQNHTACIISDYLILKNGTYYISPLTGIQGMNEGNQSHYCNDESMKLYCHDTFYGPVMANEDYFYLSVVNPSNFSLPTYSNYDFMRKGYAFGIINKSQIPYIENDPTQPSAECVKDYSMAVVNVGSRLTSIQETPTGFVISYGAGSKCKAGLNKRFISQINFICDKTESEGWPVFQGQIDCVYAFRWKTIRACKICTSAMMIEKRSYCDNGKRTVQLYESPDCVVANGTSYKSWEEKCSVNEDLIQTWQVIVGLIFLGVLVIVSIVLCLCFCKFKRKYTKLIEYRIDDKPQIKEIELAQSE</sequence>
<keyword evidence="7" id="KW-1133">Transmembrane helix</keyword>